<keyword evidence="9" id="KW-0067">ATP-binding</keyword>
<dbReference type="EMBL" id="NESP01000001">
    <property type="protein sequence ID" value="PUE59453.1"/>
    <property type="molecule type" value="Genomic_DNA"/>
</dbReference>
<dbReference type="Gene3D" id="1.20.5.1040">
    <property type="entry name" value="Sensor protein qsec"/>
    <property type="match status" value="1"/>
</dbReference>
<proteinExistence type="predicted"/>
<dbReference type="InterPro" id="IPR003660">
    <property type="entry name" value="HAMP_dom"/>
</dbReference>
<feature type="domain" description="Histidine kinase" evidence="13">
    <location>
        <begin position="234"/>
        <end position="447"/>
    </location>
</feature>
<evidence type="ECO:0000259" key="14">
    <source>
        <dbReference type="PROSITE" id="PS50885"/>
    </source>
</evidence>
<dbReference type="SUPFAM" id="SSF55874">
    <property type="entry name" value="ATPase domain of HSP90 chaperone/DNA topoisomerase II/histidine kinase"/>
    <property type="match status" value="1"/>
</dbReference>
<evidence type="ECO:0000259" key="13">
    <source>
        <dbReference type="PROSITE" id="PS50109"/>
    </source>
</evidence>
<dbReference type="PANTHER" id="PTHR45436">
    <property type="entry name" value="SENSOR HISTIDINE KINASE YKOH"/>
    <property type="match status" value="1"/>
</dbReference>
<dbReference type="InterPro" id="IPR050428">
    <property type="entry name" value="TCS_sensor_his_kinase"/>
</dbReference>
<evidence type="ECO:0000256" key="5">
    <source>
        <dbReference type="ARBA" id="ARBA00022679"/>
    </source>
</evidence>
<evidence type="ECO:0000256" key="11">
    <source>
        <dbReference type="ARBA" id="ARBA00023012"/>
    </source>
</evidence>
<feature type="transmembrane region" description="Helical" evidence="12">
    <location>
        <begin position="12"/>
        <end position="32"/>
    </location>
</feature>
<comment type="subcellular location">
    <subcellularLocation>
        <location evidence="2">Membrane</location>
        <topology evidence="2">Multi-pass membrane protein</topology>
    </subcellularLocation>
</comment>
<dbReference type="SMART" id="SM00388">
    <property type="entry name" value="HisKA"/>
    <property type="match status" value="1"/>
</dbReference>
<dbReference type="CDD" id="cd00082">
    <property type="entry name" value="HisKA"/>
    <property type="match status" value="1"/>
</dbReference>
<evidence type="ECO:0000256" key="9">
    <source>
        <dbReference type="ARBA" id="ARBA00022840"/>
    </source>
</evidence>
<reference evidence="15 16" key="1">
    <citation type="submission" date="2017-04" db="EMBL/GenBank/DDBJ databases">
        <title>Unexpected and diverse lifestyles within the genus Limnohabitans.</title>
        <authorList>
            <person name="Kasalicky V."/>
            <person name="Mehrshad M."/>
            <person name="Andrei S.-A."/>
            <person name="Salcher M."/>
            <person name="Kratochvilova H."/>
            <person name="Simek K."/>
            <person name="Ghai R."/>
        </authorList>
    </citation>
    <scope>NUCLEOTIDE SEQUENCE [LARGE SCALE GENOMIC DNA]</scope>
    <source>
        <strain evidence="15 16">MWH-C5</strain>
    </source>
</reference>
<dbReference type="InterPro" id="IPR036097">
    <property type="entry name" value="HisK_dim/P_sf"/>
</dbReference>
<evidence type="ECO:0000313" key="15">
    <source>
        <dbReference type="EMBL" id="PUE59453.1"/>
    </source>
</evidence>
<dbReference type="InterPro" id="IPR003661">
    <property type="entry name" value="HisK_dim/P_dom"/>
</dbReference>
<dbReference type="AlphaFoldDB" id="A0A315ENV6"/>
<dbReference type="GO" id="GO:0005524">
    <property type="term" value="F:ATP binding"/>
    <property type="evidence" value="ECO:0007669"/>
    <property type="project" value="UniProtKB-KW"/>
</dbReference>
<dbReference type="PANTHER" id="PTHR45436:SF14">
    <property type="entry name" value="SENSOR PROTEIN QSEC"/>
    <property type="match status" value="1"/>
</dbReference>
<comment type="caution">
    <text evidence="15">The sequence shown here is derived from an EMBL/GenBank/DDBJ whole genome shotgun (WGS) entry which is preliminary data.</text>
</comment>
<dbReference type="SUPFAM" id="SSF47384">
    <property type="entry name" value="Homodimeric domain of signal transducing histidine kinase"/>
    <property type="match status" value="1"/>
</dbReference>
<evidence type="ECO:0000256" key="12">
    <source>
        <dbReference type="SAM" id="Phobius"/>
    </source>
</evidence>
<sequence>MRQHFSLQQRLLTRTLGAVLVVWFATAAFVWFEARHEVDELLDAHLAQSAALLVVQQSVTPDDDEPLLDAPTLHKYAHRVAYQVFHEDRLVMHSPNVAHTPMAQHTEGFETIILADGQSWRVFAAPGRARDVQIYVAERVDSRDEILRAVLRGFLPPLTMALPLLLIGLWWNVRSGLQPLQRLRQVLLKRDTQTLAPVALPDTPQEVQPMLDALNDLLQRLAQRMETERRFTADAAHELRTPIAAIRAQAQVALTSASNDQVRQQALQDTLLGCDRASRVVEQLLTLARVEGPQDVLSEPFRLDQLAQQIMADLTPEALRRHQTLELLAPDALQVNGQSTLWQILLRNLIDNALRYSPEGATVRIQAHRADAQHVVVTVQDGGPGLSSEDKARLGERFFRVLGTSATGSGLGWSIVRHIATLQHIQVELGQSQALGGLQVTLRYPQH</sequence>
<dbReference type="Gene3D" id="3.30.565.10">
    <property type="entry name" value="Histidine kinase-like ATPase, C-terminal domain"/>
    <property type="match status" value="1"/>
</dbReference>
<evidence type="ECO:0000256" key="2">
    <source>
        <dbReference type="ARBA" id="ARBA00004141"/>
    </source>
</evidence>
<dbReference type="Proteomes" id="UP000251341">
    <property type="component" value="Unassembled WGS sequence"/>
</dbReference>
<dbReference type="Pfam" id="PF00512">
    <property type="entry name" value="HisKA"/>
    <property type="match status" value="1"/>
</dbReference>
<organism evidence="15 16">
    <name type="scientific">Limnohabitans curvus</name>
    <dbReference type="NCBI Taxonomy" id="323423"/>
    <lineage>
        <taxon>Bacteria</taxon>
        <taxon>Pseudomonadati</taxon>
        <taxon>Pseudomonadota</taxon>
        <taxon>Betaproteobacteria</taxon>
        <taxon>Burkholderiales</taxon>
        <taxon>Comamonadaceae</taxon>
        <taxon>Limnohabitans</taxon>
    </lineage>
</organism>
<dbReference type="Gene3D" id="1.10.287.130">
    <property type="match status" value="1"/>
</dbReference>
<feature type="domain" description="HAMP" evidence="14">
    <location>
        <begin position="174"/>
        <end position="226"/>
    </location>
</feature>
<keyword evidence="12" id="KW-0472">Membrane</keyword>
<comment type="catalytic activity">
    <reaction evidence="1">
        <text>ATP + protein L-histidine = ADP + protein N-phospho-L-histidine.</text>
        <dbReference type="EC" id="2.7.13.3"/>
    </reaction>
</comment>
<dbReference type="InterPro" id="IPR005467">
    <property type="entry name" value="His_kinase_dom"/>
</dbReference>
<keyword evidence="8 15" id="KW-0418">Kinase</keyword>
<gene>
    <name evidence="15" type="ORF">B9Z44_07645</name>
</gene>
<keyword evidence="16" id="KW-1185">Reference proteome</keyword>
<dbReference type="Pfam" id="PF02518">
    <property type="entry name" value="HATPase_c"/>
    <property type="match status" value="1"/>
</dbReference>
<protein>
    <recommendedName>
        <fullName evidence="3">histidine kinase</fullName>
        <ecNumber evidence="3">2.7.13.3</ecNumber>
    </recommendedName>
</protein>
<evidence type="ECO:0000256" key="8">
    <source>
        <dbReference type="ARBA" id="ARBA00022777"/>
    </source>
</evidence>
<dbReference type="PROSITE" id="PS50109">
    <property type="entry name" value="HIS_KIN"/>
    <property type="match status" value="1"/>
</dbReference>
<accession>A0A315ENV6</accession>
<dbReference type="GO" id="GO:0000155">
    <property type="term" value="F:phosphorelay sensor kinase activity"/>
    <property type="evidence" value="ECO:0007669"/>
    <property type="project" value="InterPro"/>
</dbReference>
<dbReference type="RefSeq" id="WP_108359537.1">
    <property type="nucleotide sequence ID" value="NZ_NESP01000001.1"/>
</dbReference>
<keyword evidence="6 12" id="KW-0812">Transmembrane</keyword>
<dbReference type="SMART" id="SM00387">
    <property type="entry name" value="HATPase_c"/>
    <property type="match status" value="1"/>
</dbReference>
<evidence type="ECO:0000256" key="10">
    <source>
        <dbReference type="ARBA" id="ARBA00022989"/>
    </source>
</evidence>
<evidence type="ECO:0000256" key="1">
    <source>
        <dbReference type="ARBA" id="ARBA00000085"/>
    </source>
</evidence>
<keyword evidence="7" id="KW-0547">Nucleotide-binding</keyword>
<keyword evidence="11" id="KW-0902">Two-component regulatory system</keyword>
<dbReference type="EC" id="2.7.13.3" evidence="3"/>
<evidence type="ECO:0000256" key="3">
    <source>
        <dbReference type="ARBA" id="ARBA00012438"/>
    </source>
</evidence>
<evidence type="ECO:0000313" key="16">
    <source>
        <dbReference type="Proteomes" id="UP000251341"/>
    </source>
</evidence>
<keyword evidence="5" id="KW-0808">Transferase</keyword>
<evidence type="ECO:0000256" key="7">
    <source>
        <dbReference type="ARBA" id="ARBA00022741"/>
    </source>
</evidence>
<dbReference type="InterPro" id="IPR036890">
    <property type="entry name" value="HATPase_C_sf"/>
</dbReference>
<name>A0A315ENV6_9BURK</name>
<evidence type="ECO:0000256" key="6">
    <source>
        <dbReference type="ARBA" id="ARBA00022692"/>
    </source>
</evidence>
<keyword evidence="4" id="KW-0597">Phosphoprotein</keyword>
<evidence type="ECO:0000256" key="4">
    <source>
        <dbReference type="ARBA" id="ARBA00022553"/>
    </source>
</evidence>
<dbReference type="Pfam" id="PF08521">
    <property type="entry name" value="2CSK_N"/>
    <property type="match status" value="1"/>
</dbReference>
<dbReference type="GO" id="GO:0005886">
    <property type="term" value="C:plasma membrane"/>
    <property type="evidence" value="ECO:0007669"/>
    <property type="project" value="TreeGrafter"/>
</dbReference>
<dbReference type="PROSITE" id="PS50885">
    <property type="entry name" value="HAMP"/>
    <property type="match status" value="1"/>
</dbReference>
<dbReference type="InterPro" id="IPR013727">
    <property type="entry name" value="2CSK_N"/>
</dbReference>
<dbReference type="InterPro" id="IPR003594">
    <property type="entry name" value="HATPase_dom"/>
</dbReference>
<feature type="transmembrane region" description="Helical" evidence="12">
    <location>
        <begin position="154"/>
        <end position="173"/>
    </location>
</feature>
<keyword evidence="10 12" id="KW-1133">Transmembrane helix</keyword>